<dbReference type="InterPro" id="IPR029055">
    <property type="entry name" value="Ntn_hydrolases_N"/>
</dbReference>
<evidence type="ECO:0000259" key="5">
    <source>
        <dbReference type="PROSITE" id="PS51278"/>
    </source>
</evidence>
<dbReference type="CDD" id="cd00712">
    <property type="entry name" value="AsnB"/>
    <property type="match status" value="1"/>
</dbReference>
<evidence type="ECO:0000256" key="2">
    <source>
        <dbReference type="ARBA" id="ARBA00022741"/>
    </source>
</evidence>
<dbReference type="GO" id="GO:0005524">
    <property type="term" value="F:ATP binding"/>
    <property type="evidence" value="ECO:0007669"/>
    <property type="project" value="UniProtKB-KW"/>
</dbReference>
<keyword evidence="3" id="KW-0067">ATP-binding</keyword>
<dbReference type="SUPFAM" id="SSF56235">
    <property type="entry name" value="N-terminal nucleophile aminohydrolases (Ntn hydrolases)"/>
    <property type="match status" value="1"/>
</dbReference>
<evidence type="ECO:0000256" key="4">
    <source>
        <dbReference type="ARBA" id="ARBA00030234"/>
    </source>
</evidence>
<evidence type="ECO:0000313" key="6">
    <source>
        <dbReference type="EMBL" id="KAK3108802.1"/>
    </source>
</evidence>
<dbReference type="GO" id="GO:0004066">
    <property type="term" value="F:asparagine synthase (glutamine-hydrolyzing) activity"/>
    <property type="evidence" value="ECO:0007669"/>
    <property type="project" value="TreeGrafter"/>
</dbReference>
<sequence>MCGIWAIFGSDEDVRTYFDAALKVKHRGPDAFRFETIHNVPGCWLGFHRLAIVDDLAGMQPMRLYEYPHIWLICNGEIYNHKSISKDFGFQRRTECDSEVIIHLYVKGGIEFAAKQLDGVFAFVLLDANKRKVYLGRDTFGIRPMFKLQNAHGFLAVC</sequence>
<proteinExistence type="predicted"/>
<comment type="caution">
    <text evidence="6">The sequence shown here is derived from an EMBL/GenBank/DDBJ whole genome shotgun (WGS) entry which is preliminary data.</text>
</comment>
<dbReference type="InterPro" id="IPR033738">
    <property type="entry name" value="AsnB_N"/>
</dbReference>
<dbReference type="Proteomes" id="UP001186944">
    <property type="component" value="Unassembled WGS sequence"/>
</dbReference>
<organism evidence="6 7">
    <name type="scientific">Pinctada imbricata</name>
    <name type="common">Atlantic pearl-oyster</name>
    <name type="synonym">Pinctada martensii</name>
    <dbReference type="NCBI Taxonomy" id="66713"/>
    <lineage>
        <taxon>Eukaryota</taxon>
        <taxon>Metazoa</taxon>
        <taxon>Spiralia</taxon>
        <taxon>Lophotrochozoa</taxon>
        <taxon>Mollusca</taxon>
        <taxon>Bivalvia</taxon>
        <taxon>Autobranchia</taxon>
        <taxon>Pteriomorphia</taxon>
        <taxon>Pterioida</taxon>
        <taxon>Pterioidea</taxon>
        <taxon>Pteriidae</taxon>
        <taxon>Pinctada</taxon>
    </lineage>
</organism>
<evidence type="ECO:0000256" key="3">
    <source>
        <dbReference type="ARBA" id="ARBA00022840"/>
    </source>
</evidence>
<evidence type="ECO:0000313" key="7">
    <source>
        <dbReference type="Proteomes" id="UP001186944"/>
    </source>
</evidence>
<dbReference type="EMBL" id="VSWD01000001">
    <property type="protein sequence ID" value="KAK3108802.1"/>
    <property type="molecule type" value="Genomic_DNA"/>
</dbReference>
<protein>
    <recommendedName>
        <fullName evidence="4">Glutamine-dependent asparagine synthetase</fullName>
    </recommendedName>
</protein>
<dbReference type="PROSITE" id="PS51278">
    <property type="entry name" value="GATASE_TYPE_2"/>
    <property type="match status" value="1"/>
</dbReference>
<name>A0AA88YNT8_PINIB</name>
<dbReference type="GO" id="GO:0006529">
    <property type="term" value="P:asparagine biosynthetic process"/>
    <property type="evidence" value="ECO:0007669"/>
    <property type="project" value="TreeGrafter"/>
</dbReference>
<accession>A0AA88YNT8</accession>
<dbReference type="InterPro" id="IPR017932">
    <property type="entry name" value="GATase_2_dom"/>
</dbReference>
<dbReference type="PANTHER" id="PTHR11772:SF23">
    <property type="entry name" value="ASPARAGINE SYNTHETASE [GLUTAMINE-HYDROLYZING]"/>
    <property type="match status" value="1"/>
</dbReference>
<reference evidence="6" key="1">
    <citation type="submission" date="2019-08" db="EMBL/GenBank/DDBJ databases">
        <title>The improved chromosome-level genome for the pearl oyster Pinctada fucata martensii using PacBio sequencing and Hi-C.</title>
        <authorList>
            <person name="Zheng Z."/>
        </authorList>
    </citation>
    <scope>NUCLEOTIDE SEQUENCE</scope>
    <source>
        <strain evidence="6">ZZ-2019</strain>
        <tissue evidence="6">Adductor muscle</tissue>
    </source>
</reference>
<dbReference type="PANTHER" id="PTHR11772">
    <property type="entry name" value="ASPARAGINE SYNTHETASE"/>
    <property type="match status" value="1"/>
</dbReference>
<dbReference type="InterPro" id="IPR050795">
    <property type="entry name" value="Asn_Synthetase"/>
</dbReference>
<evidence type="ECO:0000256" key="1">
    <source>
        <dbReference type="ARBA" id="ARBA00005187"/>
    </source>
</evidence>
<keyword evidence="7" id="KW-1185">Reference proteome</keyword>
<keyword evidence="2" id="KW-0547">Nucleotide-binding</keyword>
<feature type="domain" description="Glutamine amidotransferase type-2" evidence="5">
    <location>
        <begin position="2"/>
        <end position="158"/>
    </location>
</feature>
<dbReference type="Pfam" id="PF13537">
    <property type="entry name" value="GATase_7"/>
    <property type="match status" value="1"/>
</dbReference>
<dbReference type="GO" id="GO:0005829">
    <property type="term" value="C:cytosol"/>
    <property type="evidence" value="ECO:0007669"/>
    <property type="project" value="TreeGrafter"/>
</dbReference>
<dbReference type="Gene3D" id="3.60.20.10">
    <property type="entry name" value="Glutamine Phosphoribosylpyrophosphate, subunit 1, domain 1"/>
    <property type="match status" value="1"/>
</dbReference>
<dbReference type="AlphaFoldDB" id="A0AA88YNT8"/>
<comment type="pathway">
    <text evidence="1">Amino-acid biosynthesis; L-asparagine biosynthesis; L-asparagine from L-aspartate (L-Gln route): step 1/1.</text>
</comment>
<gene>
    <name evidence="6" type="ORF">FSP39_016112</name>
</gene>